<dbReference type="InterPro" id="IPR036097">
    <property type="entry name" value="HisK_dim/P_sf"/>
</dbReference>
<dbReference type="InterPro" id="IPR050980">
    <property type="entry name" value="2C_sensor_his_kinase"/>
</dbReference>
<evidence type="ECO:0000256" key="4">
    <source>
        <dbReference type="ARBA" id="ARBA00022475"/>
    </source>
</evidence>
<dbReference type="PANTHER" id="PTHR44936:SF10">
    <property type="entry name" value="SENSOR PROTEIN RSTB"/>
    <property type="match status" value="1"/>
</dbReference>
<keyword evidence="6" id="KW-0808">Transferase</keyword>
<evidence type="ECO:0000256" key="6">
    <source>
        <dbReference type="ARBA" id="ARBA00022679"/>
    </source>
</evidence>
<evidence type="ECO:0000256" key="3">
    <source>
        <dbReference type="ARBA" id="ARBA00012438"/>
    </source>
</evidence>
<evidence type="ECO:0000256" key="1">
    <source>
        <dbReference type="ARBA" id="ARBA00000085"/>
    </source>
</evidence>
<dbReference type="SMART" id="SM00387">
    <property type="entry name" value="HATPase_c"/>
    <property type="match status" value="1"/>
</dbReference>
<dbReference type="InterPro" id="IPR003660">
    <property type="entry name" value="HAMP_dom"/>
</dbReference>
<evidence type="ECO:0000313" key="14">
    <source>
        <dbReference type="Proteomes" id="UP001139319"/>
    </source>
</evidence>
<proteinExistence type="predicted"/>
<keyword evidence="7" id="KW-0547">Nucleotide-binding</keyword>
<dbReference type="SUPFAM" id="SSF55874">
    <property type="entry name" value="ATPase domain of HSP90 chaperone/DNA topoisomerase II/histidine kinase"/>
    <property type="match status" value="1"/>
</dbReference>
<comment type="subcellular location">
    <subcellularLocation>
        <location evidence="2">Cell membrane</location>
        <topology evidence="2">Multi-pass membrane protein</topology>
    </subcellularLocation>
</comment>
<organism evidence="13 14">
    <name type="scientific">Gilvimarinus xylanilyticus</name>
    <dbReference type="NCBI Taxonomy" id="2944139"/>
    <lineage>
        <taxon>Bacteria</taxon>
        <taxon>Pseudomonadati</taxon>
        <taxon>Pseudomonadota</taxon>
        <taxon>Gammaproteobacteria</taxon>
        <taxon>Cellvibrionales</taxon>
        <taxon>Cellvibrionaceae</taxon>
        <taxon>Gilvimarinus</taxon>
    </lineage>
</organism>
<feature type="domain" description="HAMP" evidence="12">
    <location>
        <begin position="152"/>
        <end position="205"/>
    </location>
</feature>
<dbReference type="InterPro" id="IPR003594">
    <property type="entry name" value="HATPase_dom"/>
</dbReference>
<evidence type="ECO:0000313" key="13">
    <source>
        <dbReference type="EMBL" id="MCP8898866.1"/>
    </source>
</evidence>
<evidence type="ECO:0000256" key="5">
    <source>
        <dbReference type="ARBA" id="ARBA00022553"/>
    </source>
</evidence>
<accession>A0A9X2I2C4</accession>
<dbReference type="CDD" id="cd00082">
    <property type="entry name" value="HisKA"/>
    <property type="match status" value="1"/>
</dbReference>
<evidence type="ECO:0000256" key="10">
    <source>
        <dbReference type="SAM" id="Phobius"/>
    </source>
</evidence>
<dbReference type="SMART" id="SM00388">
    <property type="entry name" value="HisKA"/>
    <property type="match status" value="1"/>
</dbReference>
<keyword evidence="10" id="KW-1133">Transmembrane helix</keyword>
<reference evidence="13" key="2">
    <citation type="submission" date="2023-01" db="EMBL/GenBank/DDBJ databases">
        <title>Gilvimarinus xylanilyticus HB14 isolated from Caulerpa lentillifera aquaculture base in Hainan, China.</title>
        <authorList>
            <person name="Zhang Y.-J."/>
        </authorList>
    </citation>
    <scope>NUCLEOTIDE SEQUENCE</scope>
    <source>
        <strain evidence="13">HB14</strain>
    </source>
</reference>
<dbReference type="EC" id="2.7.13.3" evidence="3"/>
<feature type="transmembrane region" description="Helical" evidence="10">
    <location>
        <begin position="132"/>
        <end position="152"/>
    </location>
</feature>
<evidence type="ECO:0000256" key="2">
    <source>
        <dbReference type="ARBA" id="ARBA00004651"/>
    </source>
</evidence>
<dbReference type="AlphaFoldDB" id="A0A9X2I2C4"/>
<dbReference type="RefSeq" id="WP_253967133.1">
    <property type="nucleotide sequence ID" value="NZ_JAMFTH010000001.1"/>
</dbReference>
<keyword evidence="10" id="KW-0472">Membrane</keyword>
<evidence type="ECO:0000256" key="7">
    <source>
        <dbReference type="ARBA" id="ARBA00022741"/>
    </source>
</evidence>
<sequence length="433" mass="48913">MLKRTFITLYAAVVLSIMLAGWGLDKLYANAGGQDPLTDLEQAFIAQLSQGAQAQPQKQRKVWVERQLNTLKLDGRVYHREDLADSEMAQQVFAGKPQWVEGENQRELYTLVPGTSLLLRVELPKAAQSRWYGVYLALFYLFLALVIYLWVWPLVRDLRSLQAQAQQFGRAAAAGKRISLSGRSPVYQLSLEFNRMQSRIDELLASYKEMTYAVSHELRTPLARMKFALEIAQDSQDAQTVARQLSNVRDDVNDMDALINQLLGYAGFEAQSQQLVLQAEPAGALIDMAREMSERLRQRHPRITFTFANALAEHPLFCEWHLMERVLQNLLGNAVRYAEGQVWVQLSANESGYCLAVEDDGPGIAPADRARVFDSFTRLKQLPGKDTKGFGLGLAIVNRIISWHNGEVRACEPKRLTGARFECRWPAPAETKL</sequence>
<comment type="caution">
    <text evidence="13">The sequence shown here is derived from an EMBL/GenBank/DDBJ whole genome shotgun (WGS) entry which is preliminary data.</text>
</comment>
<comment type="catalytic activity">
    <reaction evidence="1">
        <text>ATP + protein L-histidine = ADP + protein N-phospho-L-histidine.</text>
        <dbReference type="EC" id="2.7.13.3"/>
    </reaction>
</comment>
<dbReference type="InterPro" id="IPR036890">
    <property type="entry name" value="HATPase_C_sf"/>
</dbReference>
<dbReference type="PROSITE" id="PS50109">
    <property type="entry name" value="HIS_KIN"/>
    <property type="match status" value="1"/>
</dbReference>
<evidence type="ECO:0000256" key="8">
    <source>
        <dbReference type="ARBA" id="ARBA00022777"/>
    </source>
</evidence>
<keyword evidence="9 13" id="KW-0067">ATP-binding</keyword>
<gene>
    <name evidence="13" type="ORF">M6D89_06080</name>
</gene>
<evidence type="ECO:0000256" key="9">
    <source>
        <dbReference type="ARBA" id="ARBA00022840"/>
    </source>
</evidence>
<keyword evidence="8" id="KW-0418">Kinase</keyword>
<dbReference type="Gene3D" id="1.10.287.130">
    <property type="match status" value="1"/>
</dbReference>
<evidence type="ECO:0000259" key="11">
    <source>
        <dbReference type="PROSITE" id="PS50109"/>
    </source>
</evidence>
<evidence type="ECO:0000259" key="12">
    <source>
        <dbReference type="PROSITE" id="PS50885"/>
    </source>
</evidence>
<keyword evidence="5" id="KW-0597">Phosphoprotein</keyword>
<reference evidence="13" key="1">
    <citation type="submission" date="2022-05" db="EMBL/GenBank/DDBJ databases">
        <authorList>
            <person name="Sun H.-N."/>
        </authorList>
    </citation>
    <scope>NUCLEOTIDE SEQUENCE</scope>
    <source>
        <strain evidence="13">HB14</strain>
    </source>
</reference>
<dbReference type="PANTHER" id="PTHR44936">
    <property type="entry name" value="SENSOR PROTEIN CREC"/>
    <property type="match status" value="1"/>
</dbReference>
<dbReference type="InterPro" id="IPR003661">
    <property type="entry name" value="HisK_dim/P_dom"/>
</dbReference>
<keyword evidence="4" id="KW-1003">Cell membrane</keyword>
<protein>
    <recommendedName>
        <fullName evidence="3">histidine kinase</fullName>
        <ecNumber evidence="3">2.7.13.3</ecNumber>
    </recommendedName>
</protein>
<feature type="transmembrane region" description="Helical" evidence="10">
    <location>
        <begin position="6"/>
        <end position="24"/>
    </location>
</feature>
<dbReference type="PRINTS" id="PR00344">
    <property type="entry name" value="BCTRLSENSOR"/>
</dbReference>
<dbReference type="PROSITE" id="PS50885">
    <property type="entry name" value="HAMP"/>
    <property type="match status" value="1"/>
</dbReference>
<keyword evidence="10" id="KW-0812">Transmembrane</keyword>
<dbReference type="Pfam" id="PF00512">
    <property type="entry name" value="HisKA"/>
    <property type="match status" value="1"/>
</dbReference>
<dbReference type="GO" id="GO:0005524">
    <property type="term" value="F:ATP binding"/>
    <property type="evidence" value="ECO:0007669"/>
    <property type="project" value="UniProtKB-KW"/>
</dbReference>
<dbReference type="InterPro" id="IPR004358">
    <property type="entry name" value="Sig_transdc_His_kin-like_C"/>
</dbReference>
<dbReference type="GO" id="GO:0000155">
    <property type="term" value="F:phosphorelay sensor kinase activity"/>
    <property type="evidence" value="ECO:0007669"/>
    <property type="project" value="InterPro"/>
</dbReference>
<dbReference type="Gene3D" id="3.30.565.10">
    <property type="entry name" value="Histidine kinase-like ATPase, C-terminal domain"/>
    <property type="match status" value="1"/>
</dbReference>
<dbReference type="SUPFAM" id="SSF47384">
    <property type="entry name" value="Homodimeric domain of signal transducing histidine kinase"/>
    <property type="match status" value="1"/>
</dbReference>
<feature type="domain" description="Histidine kinase" evidence="11">
    <location>
        <begin position="213"/>
        <end position="429"/>
    </location>
</feature>
<dbReference type="InterPro" id="IPR005467">
    <property type="entry name" value="His_kinase_dom"/>
</dbReference>
<dbReference type="GO" id="GO:0005886">
    <property type="term" value="C:plasma membrane"/>
    <property type="evidence" value="ECO:0007669"/>
    <property type="project" value="UniProtKB-SubCell"/>
</dbReference>
<name>A0A9X2I2C4_9GAMM</name>
<dbReference type="Proteomes" id="UP001139319">
    <property type="component" value="Unassembled WGS sequence"/>
</dbReference>
<dbReference type="EMBL" id="JAMFTH010000001">
    <property type="protein sequence ID" value="MCP8898866.1"/>
    <property type="molecule type" value="Genomic_DNA"/>
</dbReference>
<dbReference type="Pfam" id="PF02518">
    <property type="entry name" value="HATPase_c"/>
    <property type="match status" value="1"/>
</dbReference>
<keyword evidence="14" id="KW-1185">Reference proteome</keyword>